<keyword evidence="2" id="KW-1185">Reference proteome</keyword>
<accession>A0A8H5CC34</accession>
<name>A0A8H5CC34_9AGAR</name>
<dbReference type="Proteomes" id="UP000541558">
    <property type="component" value="Unassembled WGS sequence"/>
</dbReference>
<proteinExistence type="predicted"/>
<comment type="caution">
    <text evidence="1">The sequence shown here is derived from an EMBL/GenBank/DDBJ whole genome shotgun (WGS) entry which is preliminary data.</text>
</comment>
<reference evidence="1 2" key="1">
    <citation type="journal article" date="2020" name="ISME J.">
        <title>Uncovering the hidden diversity of litter-decomposition mechanisms in mushroom-forming fungi.</title>
        <authorList>
            <person name="Floudas D."/>
            <person name="Bentzer J."/>
            <person name="Ahren D."/>
            <person name="Johansson T."/>
            <person name="Persson P."/>
            <person name="Tunlid A."/>
        </authorList>
    </citation>
    <scope>NUCLEOTIDE SEQUENCE [LARGE SCALE GENOMIC DNA]</scope>
    <source>
        <strain evidence="1 2">CBS 175.51</strain>
    </source>
</reference>
<evidence type="ECO:0000313" key="2">
    <source>
        <dbReference type="Proteomes" id="UP000541558"/>
    </source>
</evidence>
<protein>
    <submittedName>
        <fullName evidence="1">Uncharacterized protein</fullName>
    </submittedName>
</protein>
<evidence type="ECO:0000313" key="1">
    <source>
        <dbReference type="EMBL" id="KAF5338529.1"/>
    </source>
</evidence>
<organism evidence="1 2">
    <name type="scientific">Ephemerocybe angulata</name>
    <dbReference type="NCBI Taxonomy" id="980116"/>
    <lineage>
        <taxon>Eukaryota</taxon>
        <taxon>Fungi</taxon>
        <taxon>Dikarya</taxon>
        <taxon>Basidiomycota</taxon>
        <taxon>Agaricomycotina</taxon>
        <taxon>Agaricomycetes</taxon>
        <taxon>Agaricomycetidae</taxon>
        <taxon>Agaricales</taxon>
        <taxon>Agaricineae</taxon>
        <taxon>Psathyrellaceae</taxon>
        <taxon>Ephemerocybe</taxon>
    </lineage>
</organism>
<dbReference type="EMBL" id="JAACJK010000013">
    <property type="protein sequence ID" value="KAF5338529.1"/>
    <property type="molecule type" value="Genomic_DNA"/>
</dbReference>
<gene>
    <name evidence="1" type="ORF">D9611_013249</name>
</gene>
<dbReference type="AlphaFoldDB" id="A0A8H5CC34"/>
<sequence>MDSFTTLPTYEPATAIKVASTSNLVKELADSERDPHPCRGCIYPSFGFYHQHSRHLLHTFLGIPAFAISPMPSDSRLPFTSNIIVSAKQWL</sequence>